<dbReference type="SUPFAM" id="SSF52317">
    <property type="entry name" value="Class I glutamine amidotransferase-like"/>
    <property type="match status" value="1"/>
</dbReference>
<dbReference type="OrthoDB" id="3482285at2759"/>
<dbReference type="InterPro" id="IPR029010">
    <property type="entry name" value="ThuA-like"/>
</dbReference>
<dbReference type="EMBL" id="ML986484">
    <property type="protein sequence ID" value="KAF2281361.1"/>
    <property type="molecule type" value="Genomic_DNA"/>
</dbReference>
<keyword evidence="2" id="KW-0378">Hydrolase</keyword>
<protein>
    <submittedName>
        <fullName evidence="2">Glycosyl hydrolase</fullName>
    </submittedName>
</protein>
<proteinExistence type="predicted"/>
<dbReference type="PANTHER" id="PTHR40469">
    <property type="entry name" value="SECRETED GLYCOSYL HYDROLASE"/>
    <property type="match status" value="1"/>
</dbReference>
<dbReference type="AlphaFoldDB" id="A0A6A6JXL3"/>
<dbReference type="PANTHER" id="PTHR40469:SF2">
    <property type="entry name" value="GALACTOSE-BINDING DOMAIN-LIKE SUPERFAMILY PROTEIN"/>
    <property type="match status" value="1"/>
</dbReference>
<keyword evidence="3" id="KW-1185">Reference proteome</keyword>
<dbReference type="GO" id="GO:0016787">
    <property type="term" value="F:hydrolase activity"/>
    <property type="evidence" value="ECO:0007669"/>
    <property type="project" value="UniProtKB-KW"/>
</dbReference>
<reference evidence="2" key="1">
    <citation type="journal article" date="2020" name="Stud. Mycol.">
        <title>101 Dothideomycetes genomes: a test case for predicting lifestyles and emergence of pathogens.</title>
        <authorList>
            <person name="Haridas S."/>
            <person name="Albert R."/>
            <person name="Binder M."/>
            <person name="Bloem J."/>
            <person name="Labutti K."/>
            <person name="Salamov A."/>
            <person name="Andreopoulos B."/>
            <person name="Baker S."/>
            <person name="Barry K."/>
            <person name="Bills G."/>
            <person name="Bluhm B."/>
            <person name="Cannon C."/>
            <person name="Castanera R."/>
            <person name="Culley D."/>
            <person name="Daum C."/>
            <person name="Ezra D."/>
            <person name="Gonzalez J."/>
            <person name="Henrissat B."/>
            <person name="Kuo A."/>
            <person name="Liang C."/>
            <person name="Lipzen A."/>
            <person name="Lutzoni F."/>
            <person name="Magnuson J."/>
            <person name="Mondo S."/>
            <person name="Nolan M."/>
            <person name="Ohm R."/>
            <person name="Pangilinan J."/>
            <person name="Park H.-J."/>
            <person name="Ramirez L."/>
            <person name="Alfaro M."/>
            <person name="Sun H."/>
            <person name="Tritt A."/>
            <person name="Yoshinaga Y."/>
            <person name="Zwiers L.-H."/>
            <person name="Turgeon B."/>
            <person name="Goodwin S."/>
            <person name="Spatafora J."/>
            <person name="Crous P."/>
            <person name="Grigoriev I."/>
        </authorList>
    </citation>
    <scope>NUCLEOTIDE SEQUENCE</scope>
    <source>
        <strain evidence="2">CBS 379.55</strain>
    </source>
</reference>
<dbReference type="Pfam" id="PF06283">
    <property type="entry name" value="ThuA"/>
    <property type="match status" value="1"/>
</dbReference>
<sequence length="240" mass="26526">MPEPSQDTPFHVLVFSKTTGYRHTSIPAALTALQALASRTGKFTIEASEDANATITAPSLNRFAVVILLQNTGDFLDETQLDALRQFLRAGGGVVAIHGAAAGLLDCDWYGELIGAHFANHPDPERGDVLVEAPEHWILRGCCEGEAGRRREGWMDEWYNFTTHPRSNPRLKVLLRGDPKSFSGGQMGDDHPLSWCQEFEGGRVYFTALGHFDEAYSNGWFMDQIYRGILWAAGRGEVEG</sequence>
<evidence type="ECO:0000313" key="3">
    <source>
        <dbReference type="Proteomes" id="UP000800097"/>
    </source>
</evidence>
<gene>
    <name evidence="2" type="ORF">EI97DRAFT_27443</name>
</gene>
<accession>A0A6A6JXL3</accession>
<dbReference type="Proteomes" id="UP000800097">
    <property type="component" value="Unassembled WGS sequence"/>
</dbReference>
<organism evidence="2 3">
    <name type="scientific">Westerdykella ornata</name>
    <dbReference type="NCBI Taxonomy" id="318751"/>
    <lineage>
        <taxon>Eukaryota</taxon>
        <taxon>Fungi</taxon>
        <taxon>Dikarya</taxon>
        <taxon>Ascomycota</taxon>
        <taxon>Pezizomycotina</taxon>
        <taxon>Dothideomycetes</taxon>
        <taxon>Pleosporomycetidae</taxon>
        <taxon>Pleosporales</taxon>
        <taxon>Sporormiaceae</taxon>
        <taxon>Westerdykella</taxon>
    </lineage>
</organism>
<evidence type="ECO:0000259" key="1">
    <source>
        <dbReference type="Pfam" id="PF06283"/>
    </source>
</evidence>
<dbReference type="InterPro" id="IPR029062">
    <property type="entry name" value="Class_I_gatase-like"/>
</dbReference>
<dbReference type="Gene3D" id="3.40.50.880">
    <property type="match status" value="1"/>
</dbReference>
<dbReference type="GeneID" id="54547488"/>
<feature type="domain" description="ThuA-like" evidence="1">
    <location>
        <begin position="12"/>
        <end position="232"/>
    </location>
</feature>
<name>A0A6A6JXL3_WESOR</name>
<dbReference type="RefSeq" id="XP_033658898.1">
    <property type="nucleotide sequence ID" value="XM_033794313.1"/>
</dbReference>
<evidence type="ECO:0000313" key="2">
    <source>
        <dbReference type="EMBL" id="KAF2281361.1"/>
    </source>
</evidence>